<dbReference type="GO" id="GO:1990077">
    <property type="term" value="C:primosome complex"/>
    <property type="evidence" value="ECO:0007669"/>
    <property type="project" value="UniProtKB-UniRule"/>
</dbReference>
<dbReference type="PANTHER" id="PTHR30153:SF2">
    <property type="entry name" value="REPLICATIVE DNA HELICASE"/>
    <property type="match status" value="1"/>
</dbReference>
<evidence type="ECO:0000256" key="12">
    <source>
        <dbReference type="RuleBase" id="RU362085"/>
    </source>
</evidence>
<evidence type="ECO:0000256" key="10">
    <source>
        <dbReference type="ARBA" id="ARBA00048954"/>
    </source>
</evidence>
<evidence type="ECO:0000256" key="7">
    <source>
        <dbReference type="ARBA" id="ARBA00022840"/>
    </source>
</evidence>
<dbReference type="InterPro" id="IPR036185">
    <property type="entry name" value="DNA_heli_DnaB-like_N_sf"/>
</dbReference>
<keyword evidence="9" id="KW-0413">Isomerase</keyword>
<dbReference type="Gene3D" id="1.10.860.10">
    <property type="entry name" value="DNAb Helicase, Chain A"/>
    <property type="match status" value="1"/>
</dbReference>
<dbReference type="GO" id="GO:0006269">
    <property type="term" value="P:DNA replication, synthesis of primer"/>
    <property type="evidence" value="ECO:0007669"/>
    <property type="project" value="UniProtKB-UniRule"/>
</dbReference>
<evidence type="ECO:0000256" key="5">
    <source>
        <dbReference type="ARBA" id="ARBA00022801"/>
    </source>
</evidence>
<evidence type="ECO:0000256" key="2">
    <source>
        <dbReference type="ARBA" id="ARBA00022515"/>
    </source>
</evidence>
<evidence type="ECO:0000256" key="8">
    <source>
        <dbReference type="ARBA" id="ARBA00023125"/>
    </source>
</evidence>
<organism evidence="13 14">
    <name type="scientific">Pseudomonas putida</name>
    <name type="common">Arthrobacter siderocapsulatus</name>
    <dbReference type="NCBI Taxonomy" id="303"/>
    <lineage>
        <taxon>Bacteria</taxon>
        <taxon>Pseudomonadati</taxon>
        <taxon>Pseudomonadota</taxon>
        <taxon>Gammaproteobacteria</taxon>
        <taxon>Pseudomonadales</taxon>
        <taxon>Pseudomonadaceae</taxon>
        <taxon>Pseudomonas</taxon>
    </lineage>
</organism>
<dbReference type="EMBL" id="MINH01000019">
    <property type="protein sequence ID" value="POG09372.1"/>
    <property type="molecule type" value="Genomic_DNA"/>
</dbReference>
<comment type="function">
    <text evidence="12">The main replicative DNA helicase, it participates in initiation and elongation during chromosome replication. Travels ahead of the DNA replisome, separating dsDNA into templates for DNA synthesis. A processive ATP-dependent 5'-3' DNA helicase it has DNA-dependent ATPase activity.</text>
</comment>
<dbReference type="GO" id="GO:0005829">
    <property type="term" value="C:cytosol"/>
    <property type="evidence" value="ECO:0007669"/>
    <property type="project" value="TreeGrafter"/>
</dbReference>
<dbReference type="CDD" id="cd00984">
    <property type="entry name" value="DnaB_C"/>
    <property type="match status" value="1"/>
</dbReference>
<dbReference type="InterPro" id="IPR027417">
    <property type="entry name" value="P-loop_NTPase"/>
</dbReference>
<dbReference type="OrthoDB" id="9773982at2"/>
<dbReference type="Proteomes" id="UP000237230">
    <property type="component" value="Unassembled WGS sequence"/>
</dbReference>
<dbReference type="GO" id="GO:0003677">
    <property type="term" value="F:DNA binding"/>
    <property type="evidence" value="ECO:0007669"/>
    <property type="project" value="UniProtKB-UniRule"/>
</dbReference>
<dbReference type="PROSITE" id="PS51199">
    <property type="entry name" value="SF4_HELICASE"/>
    <property type="match status" value="1"/>
</dbReference>
<comment type="caution">
    <text evidence="13">The sequence shown here is derived from an EMBL/GenBank/DDBJ whole genome shotgun (WGS) entry which is preliminary data.</text>
</comment>
<dbReference type="InterPro" id="IPR007692">
    <property type="entry name" value="DNA_helicase_DnaB"/>
</dbReference>
<reference evidence="13 14" key="1">
    <citation type="submission" date="2016-08" db="EMBL/GenBank/DDBJ databases">
        <authorList>
            <person name="Seilhamer J.J."/>
        </authorList>
    </citation>
    <scope>NUCLEOTIDE SEQUENCE [LARGE SCALE GENOMIC DNA]</scope>
    <source>
        <strain evidence="13 14">KH-21-114</strain>
    </source>
</reference>
<evidence type="ECO:0000256" key="3">
    <source>
        <dbReference type="ARBA" id="ARBA00022705"/>
    </source>
</evidence>
<dbReference type="GO" id="GO:0043139">
    <property type="term" value="F:5'-3' DNA helicase activity"/>
    <property type="evidence" value="ECO:0007669"/>
    <property type="project" value="UniProtKB-EC"/>
</dbReference>
<dbReference type="GO" id="GO:0005524">
    <property type="term" value="F:ATP binding"/>
    <property type="evidence" value="ECO:0007669"/>
    <property type="project" value="UniProtKB-UniRule"/>
</dbReference>
<dbReference type="Pfam" id="PF00772">
    <property type="entry name" value="DnaB"/>
    <property type="match status" value="1"/>
</dbReference>
<evidence type="ECO:0000313" key="13">
    <source>
        <dbReference type="EMBL" id="POG09372.1"/>
    </source>
</evidence>
<dbReference type="NCBIfam" id="TIGR00665">
    <property type="entry name" value="DnaB"/>
    <property type="match status" value="1"/>
</dbReference>
<keyword evidence="5 12" id="KW-0378">Hydrolase</keyword>
<keyword evidence="6 12" id="KW-0347">Helicase</keyword>
<dbReference type="NCBIfam" id="NF004384">
    <property type="entry name" value="PRK05748.1"/>
    <property type="match status" value="1"/>
</dbReference>
<keyword evidence="7 12" id="KW-0067">ATP-binding</keyword>
<evidence type="ECO:0000256" key="6">
    <source>
        <dbReference type="ARBA" id="ARBA00022806"/>
    </source>
</evidence>
<dbReference type="InterPro" id="IPR007693">
    <property type="entry name" value="DNA_helicase_DnaB-like_N"/>
</dbReference>
<keyword evidence="3 12" id="KW-0235">DNA replication</keyword>
<gene>
    <name evidence="13" type="ORF">BGP84_06375</name>
</gene>
<dbReference type="PANTHER" id="PTHR30153">
    <property type="entry name" value="REPLICATIVE DNA HELICASE DNAB"/>
    <property type="match status" value="1"/>
</dbReference>
<dbReference type="SUPFAM" id="SSF48024">
    <property type="entry name" value="N-terminal domain of DnaB helicase"/>
    <property type="match status" value="1"/>
</dbReference>
<dbReference type="Pfam" id="PF03796">
    <property type="entry name" value="DnaB_C"/>
    <property type="match status" value="1"/>
</dbReference>
<keyword evidence="4 12" id="KW-0547">Nucleotide-binding</keyword>
<dbReference type="Gene3D" id="3.40.50.300">
    <property type="entry name" value="P-loop containing nucleotide triphosphate hydrolases"/>
    <property type="match status" value="1"/>
</dbReference>
<name>A0A0P7C322_PSEPU</name>
<accession>A0A0P7C322</accession>
<dbReference type="GO" id="GO:0016787">
    <property type="term" value="F:hydrolase activity"/>
    <property type="evidence" value="ECO:0007669"/>
    <property type="project" value="UniProtKB-KW"/>
</dbReference>
<comment type="catalytic activity">
    <reaction evidence="10 12">
        <text>ATP + H2O = ADP + phosphate + H(+)</text>
        <dbReference type="Rhea" id="RHEA:13065"/>
        <dbReference type="ChEBI" id="CHEBI:15377"/>
        <dbReference type="ChEBI" id="CHEBI:15378"/>
        <dbReference type="ChEBI" id="CHEBI:30616"/>
        <dbReference type="ChEBI" id="CHEBI:43474"/>
        <dbReference type="ChEBI" id="CHEBI:456216"/>
        <dbReference type="EC" id="5.6.2.3"/>
    </reaction>
</comment>
<dbReference type="EC" id="5.6.2.3" evidence="11 12"/>
<proteinExistence type="inferred from homology"/>
<keyword evidence="8 12" id="KW-0238">DNA-binding</keyword>
<dbReference type="SUPFAM" id="SSF52540">
    <property type="entry name" value="P-loop containing nucleoside triphosphate hydrolases"/>
    <property type="match status" value="1"/>
</dbReference>
<dbReference type="InterPro" id="IPR016136">
    <property type="entry name" value="DNA_helicase_N/primase_C"/>
</dbReference>
<evidence type="ECO:0000256" key="9">
    <source>
        <dbReference type="ARBA" id="ARBA00023235"/>
    </source>
</evidence>
<protein>
    <recommendedName>
        <fullName evidence="11 12">Replicative DNA helicase</fullName>
        <ecNumber evidence="11 12">5.6.2.3</ecNumber>
    </recommendedName>
</protein>
<evidence type="ECO:0000256" key="11">
    <source>
        <dbReference type="NCBIfam" id="TIGR00665"/>
    </source>
</evidence>
<sequence length="448" mass="49579">MTDLSYSPPHSMEAEQGVLGGLMLDNEAWDLVGDLLQADDFFRGEHRLIFTAIQELSEKNSPFDVVTIFEQMAVPEEVGGLSYLAELAKNTPSVANIQSYAEIVRNRAHLRRIMSLCFQGTRDAAELAADAAEVQDTLEQKLFALGEGRVVREFANMNEALLSVVDKIDANFNGHVTVTGVPTGITDLDEMTRGLQPADLIIVGARPSMGKTSFCLSIVDAALNSKPDEIVLVFSMEMPTEALIYRMLAILGHIDLSRLLSGQLQDEDWPKLSAAVHRMSAYGNRLVIDDSANLTPAAMRAKVRRASRRFGRPCLIMADYLQLMRCPGQENRANEISEISRSLKGIAKEFNCPFVALSQLNRALEQRQNKRPVNADLRDSGAIEQDADIILFVYRDEVYNENTEFKGIAELIIGKQRQGPTGYVRAAFIANQTRFANLTADHWQGAAA</sequence>
<evidence type="ECO:0000313" key="14">
    <source>
        <dbReference type="Proteomes" id="UP000237230"/>
    </source>
</evidence>
<reference evidence="13 14" key="2">
    <citation type="submission" date="2018-03" db="EMBL/GenBank/DDBJ databases">
        <title>Draft genome of Pseudomonas putida strain KH-21-114.</title>
        <authorList>
            <person name="Yoshizawa S."/>
            <person name="Khan N.H."/>
            <person name="Nishimura M."/>
            <person name="Chiura H.X."/>
            <person name="Ogura Y."/>
            <person name="Hayashi T."/>
            <person name="Kogure K."/>
        </authorList>
    </citation>
    <scope>NUCLEOTIDE SEQUENCE [LARGE SCALE GENOMIC DNA]</scope>
    <source>
        <strain evidence="13 14">KH-21-114</strain>
    </source>
</reference>
<evidence type="ECO:0000256" key="4">
    <source>
        <dbReference type="ARBA" id="ARBA00022741"/>
    </source>
</evidence>
<dbReference type="AlphaFoldDB" id="A0A0P7C322"/>
<comment type="similarity">
    <text evidence="1 12">Belongs to the helicase family. DnaB subfamily.</text>
</comment>
<evidence type="ECO:0000256" key="1">
    <source>
        <dbReference type="ARBA" id="ARBA00008428"/>
    </source>
</evidence>
<keyword evidence="2 12" id="KW-0639">Primosome</keyword>
<dbReference type="InterPro" id="IPR007694">
    <property type="entry name" value="DNA_helicase_DnaB-like_C"/>
</dbReference>
<dbReference type="RefSeq" id="WP_028692976.1">
    <property type="nucleotide sequence ID" value="NZ_ABUNEW020000033.1"/>
</dbReference>